<comment type="caution">
    <text evidence="16">The sequence shown here is derived from an EMBL/GenBank/DDBJ whole genome shotgun (WGS) entry which is preliminary data.</text>
</comment>
<dbReference type="GO" id="GO:0000155">
    <property type="term" value="F:phosphorelay sensor kinase activity"/>
    <property type="evidence" value="ECO:0007669"/>
    <property type="project" value="InterPro"/>
</dbReference>
<proteinExistence type="predicted"/>
<dbReference type="InterPro" id="IPR029151">
    <property type="entry name" value="Sensor-like_sf"/>
</dbReference>
<feature type="coiled-coil region" evidence="13">
    <location>
        <begin position="327"/>
        <end position="354"/>
    </location>
</feature>
<dbReference type="SMART" id="SM00387">
    <property type="entry name" value="HATPase_c"/>
    <property type="match status" value="1"/>
</dbReference>
<evidence type="ECO:0000256" key="11">
    <source>
        <dbReference type="ARBA" id="ARBA00022989"/>
    </source>
</evidence>
<keyword evidence="11 14" id="KW-1133">Transmembrane helix</keyword>
<dbReference type="PRINTS" id="PR00344">
    <property type="entry name" value="BCTRLSENSOR"/>
</dbReference>
<evidence type="ECO:0000313" key="17">
    <source>
        <dbReference type="Proteomes" id="UP000548867"/>
    </source>
</evidence>
<dbReference type="SUPFAM" id="SSF47384">
    <property type="entry name" value="Homodimeric domain of signal transducing histidine kinase"/>
    <property type="match status" value="1"/>
</dbReference>
<dbReference type="Proteomes" id="UP000548867">
    <property type="component" value="Unassembled WGS sequence"/>
</dbReference>
<dbReference type="Gene3D" id="3.30.565.10">
    <property type="entry name" value="Histidine kinase-like ATPase, C-terminal domain"/>
    <property type="match status" value="1"/>
</dbReference>
<dbReference type="CDD" id="cd00082">
    <property type="entry name" value="HisKA"/>
    <property type="match status" value="1"/>
</dbReference>
<dbReference type="RefSeq" id="WP_183628291.1">
    <property type="nucleotide sequence ID" value="NZ_JACIDX010000020.1"/>
</dbReference>
<dbReference type="InterPro" id="IPR036890">
    <property type="entry name" value="HATPase_C_sf"/>
</dbReference>
<dbReference type="Gene3D" id="1.10.287.130">
    <property type="match status" value="1"/>
</dbReference>
<dbReference type="AlphaFoldDB" id="A0A7W6CQA5"/>
<keyword evidence="10" id="KW-0067">ATP-binding</keyword>
<evidence type="ECO:0000256" key="8">
    <source>
        <dbReference type="ARBA" id="ARBA00022741"/>
    </source>
</evidence>
<evidence type="ECO:0000256" key="10">
    <source>
        <dbReference type="ARBA" id="ARBA00022840"/>
    </source>
</evidence>
<evidence type="ECO:0000256" key="1">
    <source>
        <dbReference type="ARBA" id="ARBA00000085"/>
    </source>
</evidence>
<dbReference type="SUPFAM" id="SSF103190">
    <property type="entry name" value="Sensory domain-like"/>
    <property type="match status" value="1"/>
</dbReference>
<accession>A0A7W6CQA5</accession>
<evidence type="ECO:0000256" key="3">
    <source>
        <dbReference type="ARBA" id="ARBA00012438"/>
    </source>
</evidence>
<dbReference type="InterPro" id="IPR004358">
    <property type="entry name" value="Sig_transdc_His_kin-like_C"/>
</dbReference>
<dbReference type="InterPro" id="IPR017055">
    <property type="entry name" value="Sig_transdc_His_kinase_DctB"/>
</dbReference>
<keyword evidence="8" id="KW-0547">Nucleotide-binding</keyword>
<keyword evidence="7 14" id="KW-0812">Transmembrane</keyword>
<keyword evidence="14" id="KW-0472">Membrane</keyword>
<reference evidence="16 17" key="1">
    <citation type="submission" date="2020-08" db="EMBL/GenBank/DDBJ databases">
        <title>Genomic Encyclopedia of Type Strains, Phase IV (KMG-IV): sequencing the most valuable type-strain genomes for metagenomic binning, comparative biology and taxonomic classification.</title>
        <authorList>
            <person name="Goeker M."/>
        </authorList>
    </citation>
    <scope>NUCLEOTIDE SEQUENCE [LARGE SCALE GENOMIC DNA]</scope>
    <source>
        <strain evidence="16 17">DSM 27057</strain>
    </source>
</reference>
<evidence type="ECO:0000256" key="2">
    <source>
        <dbReference type="ARBA" id="ARBA00004651"/>
    </source>
</evidence>
<feature type="transmembrane region" description="Helical" evidence="14">
    <location>
        <begin position="279"/>
        <end position="303"/>
    </location>
</feature>
<dbReference type="Pfam" id="PF02518">
    <property type="entry name" value="HATPase_c"/>
    <property type="match status" value="1"/>
</dbReference>
<dbReference type="PROSITE" id="PS50109">
    <property type="entry name" value="HIS_KIN"/>
    <property type="match status" value="1"/>
</dbReference>
<evidence type="ECO:0000313" key="16">
    <source>
        <dbReference type="EMBL" id="MBB3957216.1"/>
    </source>
</evidence>
<keyword evidence="17" id="KW-1185">Reference proteome</keyword>
<dbReference type="GO" id="GO:0005886">
    <property type="term" value="C:plasma membrane"/>
    <property type="evidence" value="ECO:0007669"/>
    <property type="project" value="UniProtKB-SubCell"/>
</dbReference>
<keyword evidence="13" id="KW-0175">Coiled coil</keyword>
<evidence type="ECO:0000256" key="6">
    <source>
        <dbReference type="ARBA" id="ARBA00022679"/>
    </source>
</evidence>
<feature type="transmembrane region" description="Helical" evidence="14">
    <location>
        <begin position="12"/>
        <end position="31"/>
    </location>
</feature>
<dbReference type="InterPro" id="IPR036097">
    <property type="entry name" value="HisK_dim/P_sf"/>
</dbReference>
<dbReference type="Pfam" id="PF00512">
    <property type="entry name" value="HisKA"/>
    <property type="match status" value="1"/>
</dbReference>
<dbReference type="Gene3D" id="3.30.450.20">
    <property type="entry name" value="PAS domain"/>
    <property type="match status" value="2"/>
</dbReference>
<dbReference type="EMBL" id="JACIDX010000020">
    <property type="protein sequence ID" value="MBB3957216.1"/>
    <property type="molecule type" value="Genomic_DNA"/>
</dbReference>
<dbReference type="GO" id="GO:0005524">
    <property type="term" value="F:ATP binding"/>
    <property type="evidence" value="ECO:0007669"/>
    <property type="project" value="UniProtKB-KW"/>
</dbReference>
<protein>
    <recommendedName>
        <fullName evidence="3">histidine kinase</fullName>
        <ecNumber evidence="3">2.7.13.3</ecNumber>
    </recommendedName>
</protein>
<dbReference type="PIRSF" id="PIRSF036431">
    <property type="entry name" value="STHK_DctB"/>
    <property type="match status" value="1"/>
</dbReference>
<evidence type="ECO:0000256" key="5">
    <source>
        <dbReference type="ARBA" id="ARBA00022553"/>
    </source>
</evidence>
<dbReference type="SUPFAM" id="SSF55874">
    <property type="entry name" value="ATPase domain of HSP90 chaperone/DNA topoisomerase II/histidine kinase"/>
    <property type="match status" value="1"/>
</dbReference>
<keyword evidence="6 16" id="KW-0808">Transferase</keyword>
<dbReference type="InterPro" id="IPR005467">
    <property type="entry name" value="His_kinase_dom"/>
</dbReference>
<evidence type="ECO:0000256" key="12">
    <source>
        <dbReference type="ARBA" id="ARBA00023012"/>
    </source>
</evidence>
<evidence type="ECO:0000256" key="14">
    <source>
        <dbReference type="SAM" id="Phobius"/>
    </source>
</evidence>
<keyword evidence="12" id="KW-0902">Two-component regulatory system</keyword>
<sequence length="569" mass="61530">MWPTNHPLRLRWAIAGLMASMAAAALAYVVVERRGLALEMDTARTDMLMRKALITSEMARFRLLPIALADDRDVVLALQGSASARAALNHKLEGLVTTTGAPIIYVIGPDGKAIAASNWRSPKSFVGSDYSRRRYFRDALAHGGASHFAMGTVSRRPGLYIAQRTAQGGVVTIKLEFDRIEADWAKGDGTTFVTDENGIVLVSSRPGWRFYLTRPVPGAALATFDADAMVSPLAARFIPASLRAQHATLEGRPVILLQEALAQPGWSITLLRPVDGAILFARIAAVVAAALVLGMAIIGWMWLERGRERRARTDELEQAVADRTADLRREMDERAALEARAADLREGLRQANRLASLGQITASVAHETAQPVAAIRTYADTSRLLLERGDSETVHKNLNTIARLADRIGSVTSELRGFSRRGATDQAPVAVSEVIEGALLILKEQLKGIAVDLPDDDAMVEGGKVRLEQVLVNLLQNAAQALRGTPAPAITLWLHRNDQAISLAISDNGPGIAEDLKARLFTPFVTSRPDGLGLGLVISQDIMTDAGGTLRYVDPPEGARFEMTMRPAT</sequence>
<keyword evidence="9 16" id="KW-0418">Kinase</keyword>
<comment type="catalytic activity">
    <reaction evidence="1">
        <text>ATP + protein L-histidine = ADP + protein N-phospho-L-histidine.</text>
        <dbReference type="EC" id="2.7.13.3"/>
    </reaction>
</comment>
<dbReference type="InterPro" id="IPR003661">
    <property type="entry name" value="HisK_dim/P_dom"/>
</dbReference>
<dbReference type="PANTHER" id="PTHR43065">
    <property type="entry name" value="SENSOR HISTIDINE KINASE"/>
    <property type="match status" value="1"/>
</dbReference>
<dbReference type="InterPro" id="IPR003594">
    <property type="entry name" value="HATPase_dom"/>
</dbReference>
<dbReference type="SMART" id="SM00388">
    <property type="entry name" value="HisKA"/>
    <property type="match status" value="1"/>
</dbReference>
<evidence type="ECO:0000259" key="15">
    <source>
        <dbReference type="PROSITE" id="PS50109"/>
    </source>
</evidence>
<evidence type="ECO:0000256" key="7">
    <source>
        <dbReference type="ARBA" id="ARBA00022692"/>
    </source>
</evidence>
<name>A0A7W6CQA5_9SPHN</name>
<comment type="subcellular location">
    <subcellularLocation>
        <location evidence="2">Cell membrane</location>
        <topology evidence="2">Multi-pass membrane protein</topology>
    </subcellularLocation>
</comment>
<dbReference type="EC" id="2.7.13.3" evidence="3"/>
<dbReference type="Gene3D" id="6.10.250.3020">
    <property type="match status" value="1"/>
</dbReference>
<keyword evidence="5" id="KW-0597">Phosphoprotein</keyword>
<evidence type="ECO:0000256" key="9">
    <source>
        <dbReference type="ARBA" id="ARBA00022777"/>
    </source>
</evidence>
<keyword evidence="4" id="KW-1003">Cell membrane</keyword>
<dbReference type="PANTHER" id="PTHR43065:SF46">
    <property type="entry name" value="C4-DICARBOXYLATE TRANSPORT SENSOR PROTEIN DCTB"/>
    <property type="match status" value="1"/>
</dbReference>
<evidence type="ECO:0000256" key="4">
    <source>
        <dbReference type="ARBA" id="ARBA00022475"/>
    </source>
</evidence>
<feature type="domain" description="Histidine kinase" evidence="15">
    <location>
        <begin position="363"/>
        <end position="569"/>
    </location>
</feature>
<gene>
    <name evidence="16" type="ORF">GGR38_004190</name>
</gene>
<organism evidence="16 17">
    <name type="scientific">Novosphingobium sediminicola</name>
    <dbReference type="NCBI Taxonomy" id="563162"/>
    <lineage>
        <taxon>Bacteria</taxon>
        <taxon>Pseudomonadati</taxon>
        <taxon>Pseudomonadota</taxon>
        <taxon>Alphaproteobacteria</taxon>
        <taxon>Sphingomonadales</taxon>
        <taxon>Sphingomonadaceae</taxon>
        <taxon>Novosphingobium</taxon>
    </lineage>
</organism>
<evidence type="ECO:0000256" key="13">
    <source>
        <dbReference type="SAM" id="Coils"/>
    </source>
</evidence>